<dbReference type="InterPro" id="IPR036366">
    <property type="entry name" value="PGBDSf"/>
</dbReference>
<evidence type="ECO:0000313" key="4">
    <source>
        <dbReference type="Proteomes" id="UP000178184"/>
    </source>
</evidence>
<reference evidence="3 4" key="1">
    <citation type="journal article" date="2016" name="Nat. Commun.">
        <title>Thousands of microbial genomes shed light on interconnected biogeochemical processes in an aquifer system.</title>
        <authorList>
            <person name="Anantharaman K."/>
            <person name="Brown C.T."/>
            <person name="Hug L.A."/>
            <person name="Sharon I."/>
            <person name="Castelle C.J."/>
            <person name="Probst A.J."/>
            <person name="Thomas B.C."/>
            <person name="Singh A."/>
            <person name="Wilkins M.J."/>
            <person name="Karaoz U."/>
            <person name="Brodie E.L."/>
            <person name="Williams K.H."/>
            <person name="Hubbard S.S."/>
            <person name="Banfield J.F."/>
        </authorList>
    </citation>
    <scope>NUCLEOTIDE SEQUENCE [LARGE SCALE GENOMIC DNA]</scope>
</reference>
<dbReference type="InterPro" id="IPR002477">
    <property type="entry name" value="Peptidoglycan-bd-like"/>
</dbReference>
<feature type="chain" id="PRO_5009527374" description="Peptidoglycan binding-like domain-containing protein" evidence="1">
    <location>
        <begin position="24"/>
        <end position="160"/>
    </location>
</feature>
<accession>A0A1F6WQ51</accession>
<dbReference type="InterPro" id="IPR036365">
    <property type="entry name" value="PGBD-like_sf"/>
</dbReference>
<organism evidence="3 4">
    <name type="scientific">Candidatus Nomurabacteria bacterium RIFCSPLOWO2_01_FULL_33_17</name>
    <dbReference type="NCBI Taxonomy" id="1801764"/>
    <lineage>
        <taxon>Bacteria</taxon>
        <taxon>Candidatus Nomuraibacteriota</taxon>
    </lineage>
</organism>
<dbReference type="Pfam" id="PF01471">
    <property type="entry name" value="PG_binding_1"/>
    <property type="match status" value="1"/>
</dbReference>
<dbReference type="EMBL" id="MFUO01000013">
    <property type="protein sequence ID" value="OGI84008.1"/>
    <property type="molecule type" value="Genomic_DNA"/>
</dbReference>
<sequence>MKKIYFVPFLLLALIISSGVSFAATQYKKPANLNCKLAQNATNEWCDMENGPMDDEEEFLEEEESSCDPFFAVVPKYKAYSAKYIPDTKILQELLNSDNEKALLKVDGLWGNKTDKEFRAFQKRNEIKVTGKIDTATLDFLMENYCDANIGGIGDEEEIG</sequence>
<dbReference type="SUPFAM" id="SSF47090">
    <property type="entry name" value="PGBD-like"/>
    <property type="match status" value="1"/>
</dbReference>
<feature type="signal peptide" evidence="1">
    <location>
        <begin position="1"/>
        <end position="23"/>
    </location>
</feature>
<name>A0A1F6WQ51_9BACT</name>
<keyword evidence="1" id="KW-0732">Signal</keyword>
<comment type="caution">
    <text evidence="3">The sequence shown here is derived from an EMBL/GenBank/DDBJ whole genome shotgun (WGS) entry which is preliminary data.</text>
</comment>
<dbReference type="Gene3D" id="1.10.101.10">
    <property type="entry name" value="PGBD-like superfamily/PGBD"/>
    <property type="match status" value="1"/>
</dbReference>
<protein>
    <recommendedName>
        <fullName evidence="2">Peptidoglycan binding-like domain-containing protein</fullName>
    </recommendedName>
</protein>
<gene>
    <name evidence="3" type="ORF">A2903_00375</name>
</gene>
<evidence type="ECO:0000259" key="2">
    <source>
        <dbReference type="Pfam" id="PF01471"/>
    </source>
</evidence>
<evidence type="ECO:0000256" key="1">
    <source>
        <dbReference type="SAM" id="SignalP"/>
    </source>
</evidence>
<proteinExistence type="predicted"/>
<dbReference type="AlphaFoldDB" id="A0A1F6WQ51"/>
<feature type="domain" description="Peptidoglycan binding-like" evidence="2">
    <location>
        <begin position="87"/>
        <end position="141"/>
    </location>
</feature>
<dbReference type="Proteomes" id="UP000178184">
    <property type="component" value="Unassembled WGS sequence"/>
</dbReference>
<evidence type="ECO:0000313" key="3">
    <source>
        <dbReference type="EMBL" id="OGI84008.1"/>
    </source>
</evidence>